<keyword evidence="8" id="KW-1185">Reference proteome</keyword>
<evidence type="ECO:0000256" key="4">
    <source>
        <dbReference type="ARBA" id="ARBA00023136"/>
    </source>
</evidence>
<dbReference type="Ensembl" id="ENSECAT00000104469.1">
    <property type="protein sequence ID" value="ENSECAP00000078097.1"/>
    <property type="gene ID" value="ENSECAG00000016564.3"/>
</dbReference>
<evidence type="ECO:0000313" key="8">
    <source>
        <dbReference type="Proteomes" id="UP000002281"/>
    </source>
</evidence>
<dbReference type="GO" id="GO:0016020">
    <property type="term" value="C:membrane"/>
    <property type="evidence" value="ECO:0007669"/>
    <property type="project" value="UniProtKB-SubCell"/>
</dbReference>
<dbReference type="PaxDb" id="9796-ENSECAP00000014104"/>
<evidence type="ECO:0000256" key="1">
    <source>
        <dbReference type="ARBA" id="ARBA00004167"/>
    </source>
</evidence>
<dbReference type="PANTHER" id="PTHR28649:SF3">
    <property type="entry name" value="REPRIMO-LIKE PROTEIN"/>
    <property type="match status" value="1"/>
</dbReference>
<dbReference type="InParanoid" id="F6Y7Q9"/>
<dbReference type="Ensembl" id="ENSECAT00000017367.3">
    <property type="protein sequence ID" value="ENSECAP00000014104.3"/>
    <property type="gene ID" value="ENSECAG00000016564.3"/>
</dbReference>
<keyword evidence="3 6" id="KW-1133">Transmembrane helix</keyword>
<evidence type="ECO:0000256" key="6">
    <source>
        <dbReference type="SAM" id="Phobius"/>
    </source>
</evidence>
<gene>
    <name evidence="9" type="primary">RPRML</name>
</gene>
<dbReference type="STRING" id="9796.ENSECAP00000014104"/>
<comment type="subcellular location">
    <subcellularLocation>
        <location evidence="1">Membrane</location>
        <topology evidence="1">Single-pass membrane protein</topology>
    </subcellularLocation>
</comment>
<feature type="compositionally biased region" description="Basic and acidic residues" evidence="5">
    <location>
        <begin position="13"/>
        <end position="27"/>
    </location>
</feature>
<feature type="region of interest" description="Disordered" evidence="5">
    <location>
        <begin position="1"/>
        <end position="62"/>
    </location>
</feature>
<proteinExistence type="predicted"/>
<dbReference type="VGNC" id="VGNC:58236">
    <property type="gene designation" value="RPRML"/>
</dbReference>
<reference evidence="7 8" key="1">
    <citation type="journal article" date="2009" name="Science">
        <title>Genome sequence, comparative analysis, and population genetics of the domestic horse.</title>
        <authorList>
            <consortium name="Broad Institute Genome Sequencing Platform"/>
            <consortium name="Broad Institute Whole Genome Assembly Team"/>
            <person name="Wade C.M."/>
            <person name="Giulotto E."/>
            <person name="Sigurdsson S."/>
            <person name="Zoli M."/>
            <person name="Gnerre S."/>
            <person name="Imsland F."/>
            <person name="Lear T.L."/>
            <person name="Adelson D.L."/>
            <person name="Bailey E."/>
            <person name="Bellone R.R."/>
            <person name="Bloecker H."/>
            <person name="Distl O."/>
            <person name="Edgar R.C."/>
            <person name="Garber M."/>
            <person name="Leeb T."/>
            <person name="Mauceli E."/>
            <person name="MacLeod J.N."/>
            <person name="Penedo M.C.T."/>
            <person name="Raison J.M."/>
            <person name="Sharpe T."/>
            <person name="Vogel J."/>
            <person name="Andersson L."/>
            <person name="Antczak D.F."/>
            <person name="Biagi T."/>
            <person name="Binns M.M."/>
            <person name="Chowdhary B.P."/>
            <person name="Coleman S.J."/>
            <person name="Della Valle G."/>
            <person name="Fryc S."/>
            <person name="Guerin G."/>
            <person name="Hasegawa T."/>
            <person name="Hill E.W."/>
            <person name="Jurka J."/>
            <person name="Kiialainen A."/>
            <person name="Lindgren G."/>
            <person name="Liu J."/>
            <person name="Magnani E."/>
            <person name="Mickelson J.R."/>
            <person name="Murray J."/>
            <person name="Nergadze S.G."/>
            <person name="Onofrio R."/>
            <person name="Pedroni S."/>
            <person name="Piras M.F."/>
            <person name="Raudsepp T."/>
            <person name="Rocchi M."/>
            <person name="Roeed K.H."/>
            <person name="Ryder O.A."/>
            <person name="Searle S."/>
            <person name="Skow L."/>
            <person name="Swinburne J.E."/>
            <person name="Syvaenen A.C."/>
            <person name="Tozaki T."/>
            <person name="Valberg S.J."/>
            <person name="Vaudin M."/>
            <person name="White J.R."/>
            <person name="Zody M.C."/>
            <person name="Lander E.S."/>
            <person name="Lindblad-Toh K."/>
        </authorList>
    </citation>
    <scope>NUCLEOTIDE SEQUENCE [LARGE SCALE GENOMIC DNA]</scope>
    <source>
        <strain evidence="7 8">Thoroughbred</strain>
    </source>
</reference>
<dbReference type="HOGENOM" id="CLU_170456_0_0_1"/>
<protein>
    <submittedName>
        <fullName evidence="7">Reprimo like</fullName>
    </submittedName>
</protein>
<keyword evidence="2 6" id="KW-0812">Transmembrane</keyword>
<feature type="region of interest" description="Disordered" evidence="5">
    <location>
        <begin position="114"/>
        <end position="135"/>
    </location>
</feature>
<evidence type="ECO:0000313" key="9">
    <source>
        <dbReference type="VGNC" id="VGNC:58236"/>
    </source>
</evidence>
<feature type="region of interest" description="Disordered" evidence="5">
    <location>
        <begin position="77"/>
        <end position="96"/>
    </location>
</feature>
<dbReference type="InterPro" id="IPR043383">
    <property type="entry name" value="Reprimo_fam"/>
</dbReference>
<feature type="compositionally biased region" description="Low complexity" evidence="5">
    <location>
        <begin position="45"/>
        <end position="55"/>
    </location>
</feature>
<dbReference type="Ensembl" id="ENSECAT00000138867.1">
    <property type="protein sequence ID" value="ENSECAP00000069415.1"/>
    <property type="gene ID" value="ENSECAG00000016564.3"/>
</dbReference>
<organism evidence="7 8">
    <name type="scientific">Equus caballus</name>
    <name type="common">Horse</name>
    <dbReference type="NCBI Taxonomy" id="9796"/>
    <lineage>
        <taxon>Eukaryota</taxon>
        <taxon>Metazoa</taxon>
        <taxon>Chordata</taxon>
        <taxon>Craniata</taxon>
        <taxon>Vertebrata</taxon>
        <taxon>Euteleostomi</taxon>
        <taxon>Mammalia</taxon>
        <taxon>Eutheria</taxon>
        <taxon>Laurasiatheria</taxon>
        <taxon>Perissodactyla</taxon>
        <taxon>Equidae</taxon>
        <taxon>Equus</taxon>
    </lineage>
</organism>
<evidence type="ECO:0000256" key="2">
    <source>
        <dbReference type="ARBA" id="ARBA00022692"/>
    </source>
</evidence>
<evidence type="ECO:0000256" key="5">
    <source>
        <dbReference type="SAM" id="MobiDB-lite"/>
    </source>
</evidence>
<dbReference type="Bgee" id="ENSECAG00000016564">
    <property type="expression patterns" value="Expressed in prefrontal cortex and 16 other cell types or tissues"/>
</dbReference>
<reference evidence="7" key="2">
    <citation type="submission" date="2025-05" db="UniProtKB">
        <authorList>
            <consortium name="Ensembl"/>
        </authorList>
    </citation>
    <scope>IDENTIFICATION</scope>
    <source>
        <strain evidence="7">Thoroughbred</strain>
    </source>
</reference>
<evidence type="ECO:0000313" key="7">
    <source>
        <dbReference type="Ensembl" id="ENSECAP00000014104.3"/>
    </source>
</evidence>
<dbReference type="AlphaFoldDB" id="F6Y7Q9"/>
<dbReference type="GeneTree" id="ENSGT00390000010523"/>
<evidence type="ECO:0000256" key="3">
    <source>
        <dbReference type="ARBA" id="ARBA00022989"/>
    </source>
</evidence>
<keyword evidence="4 6" id="KW-0472">Membrane</keyword>
<accession>F6Y7Q9</accession>
<feature type="transmembrane region" description="Helical" evidence="6">
    <location>
        <begin position="207"/>
        <end position="230"/>
    </location>
</feature>
<name>F6Y7Q9_HORSE</name>
<sequence>MPPGSPDPFRPWDSQELRSGQDSRSRETGWGLARGRRRGGGGAVARGAAAAPARSAPRDHAARSALRLQLARSLLLAPPGRRFPPGAQEQAARGVPARGRTPAFLLSCAHVDPSASQSAGAGEPPRAPLTARRDPRPRAAMNATFLNHSGLEAAGGGGGAALGNRSHGLGTWLGCCPGGAPLTASDGVPVGLSPDERSLWVSRVAQIAVLCVLSLTVVFGVFFLGCNLLIKSESMINFLMQERRPSKDVGAAILGLY</sequence>
<dbReference type="PANTHER" id="PTHR28649">
    <property type="entry name" value="PROTEIN REPRIMO-RELATED"/>
    <property type="match status" value="1"/>
</dbReference>
<dbReference type="Proteomes" id="UP000002281">
    <property type="component" value="Chromosome 11"/>
</dbReference>